<evidence type="ECO:0000313" key="2">
    <source>
        <dbReference type="EMBL" id="OUA07163.1"/>
    </source>
</evidence>
<dbReference type="InterPro" id="IPR021683">
    <property type="entry name" value="DUF3267"/>
</dbReference>
<keyword evidence="1" id="KW-0472">Membrane</keyword>
<dbReference type="AlphaFoldDB" id="A0A243GHW5"/>
<gene>
    <name evidence="2" type="ORF">BK772_17000</name>
</gene>
<evidence type="ECO:0000256" key="1">
    <source>
        <dbReference type="SAM" id="Phobius"/>
    </source>
</evidence>
<accession>A0A243GHW5</accession>
<sequence length="194" mass="22781">MFIIIWFRHLPQISMDLSEWTPFIQNNWHRKHYMKFVYVLQIIIFLVPYYFGASFTHINIFYLIIIGIFVFIIHECLHIIIINKKDDISLTCSGIFFWLNTNAVLSKTRFWVFMSLPIIVLSVVPAIISFYISGNIKSIILFICWINAIISASDIYNSFLIAIKPKNSIFCRGYYKVEDNKKGYLKNISTKGIS</sequence>
<dbReference type="Proteomes" id="UP000195030">
    <property type="component" value="Unassembled WGS sequence"/>
</dbReference>
<evidence type="ECO:0008006" key="4">
    <source>
        <dbReference type="Google" id="ProtNLM"/>
    </source>
</evidence>
<proteinExistence type="predicted"/>
<name>A0A243GHW5_BACTF</name>
<reference evidence="2 3" key="1">
    <citation type="submission" date="2016-10" db="EMBL/GenBank/DDBJ databases">
        <title>Comparative genomics of Bacillus thuringiensis reveals a path to pathogens against multiple invertebrate hosts.</title>
        <authorList>
            <person name="Zheng J."/>
            <person name="Gao Q."/>
            <person name="Liu H."/>
            <person name="Peng D."/>
            <person name="Ruan L."/>
            <person name="Sun M."/>
        </authorList>
    </citation>
    <scope>NUCLEOTIDE SEQUENCE [LARGE SCALE GENOMIC DNA]</scope>
    <source>
        <strain evidence="2">CTC</strain>
    </source>
</reference>
<protein>
    <recommendedName>
        <fullName evidence="4">DUF3267 domain-containing protein</fullName>
    </recommendedName>
</protein>
<organism evidence="2 3">
    <name type="scientific">Bacillus thuringiensis subsp. finitimus</name>
    <dbReference type="NCBI Taxonomy" id="29337"/>
    <lineage>
        <taxon>Bacteria</taxon>
        <taxon>Bacillati</taxon>
        <taxon>Bacillota</taxon>
        <taxon>Bacilli</taxon>
        <taxon>Bacillales</taxon>
        <taxon>Bacillaceae</taxon>
        <taxon>Bacillus</taxon>
        <taxon>Bacillus cereus group</taxon>
    </lineage>
</organism>
<feature type="transmembrane region" description="Helical" evidence="1">
    <location>
        <begin position="139"/>
        <end position="163"/>
    </location>
</feature>
<keyword evidence="1" id="KW-0812">Transmembrane</keyword>
<keyword evidence="1" id="KW-1133">Transmembrane helix</keyword>
<evidence type="ECO:0000313" key="3">
    <source>
        <dbReference type="Proteomes" id="UP000195030"/>
    </source>
</evidence>
<dbReference type="RefSeq" id="WP_060630965.1">
    <property type="nucleotide sequence ID" value="NZ_NFEL01000047.1"/>
</dbReference>
<dbReference type="EMBL" id="NFEL01000047">
    <property type="protein sequence ID" value="OUA07163.1"/>
    <property type="molecule type" value="Genomic_DNA"/>
</dbReference>
<feature type="transmembrane region" description="Helical" evidence="1">
    <location>
        <begin position="59"/>
        <end position="81"/>
    </location>
</feature>
<feature type="transmembrane region" description="Helical" evidence="1">
    <location>
        <begin position="111"/>
        <end position="132"/>
    </location>
</feature>
<feature type="transmembrane region" description="Helical" evidence="1">
    <location>
        <begin position="36"/>
        <end position="53"/>
    </location>
</feature>
<dbReference type="Pfam" id="PF11667">
    <property type="entry name" value="DUF3267"/>
    <property type="match status" value="1"/>
</dbReference>
<comment type="caution">
    <text evidence="2">The sequence shown here is derived from an EMBL/GenBank/DDBJ whole genome shotgun (WGS) entry which is preliminary data.</text>
</comment>